<dbReference type="OrthoDB" id="3834779at2"/>
<dbReference type="RefSeq" id="WP_137257666.1">
    <property type="nucleotide sequence ID" value="NZ_JBHSPQ010000003.1"/>
</dbReference>
<dbReference type="Proteomes" id="UP000305836">
    <property type="component" value="Unassembled WGS sequence"/>
</dbReference>
<accession>A0A4U3LMI9</accession>
<keyword evidence="2" id="KW-1185">Reference proteome</keyword>
<reference evidence="1 2" key="1">
    <citation type="submission" date="2019-04" db="EMBL/GenBank/DDBJ databases">
        <title>Kribbella sp. NEAU-THZ 27 nov., a novel actinomycete isolated from soil.</title>
        <authorList>
            <person name="Duan L."/>
        </authorList>
    </citation>
    <scope>NUCLEOTIDE SEQUENCE [LARGE SCALE GENOMIC DNA]</scope>
    <source>
        <strain evidence="2">NEAU-THZ27</strain>
    </source>
</reference>
<comment type="caution">
    <text evidence="1">The sequence shown here is derived from an EMBL/GenBank/DDBJ whole genome shotgun (WGS) entry which is preliminary data.</text>
</comment>
<evidence type="ECO:0000313" key="2">
    <source>
        <dbReference type="Proteomes" id="UP000305836"/>
    </source>
</evidence>
<protein>
    <submittedName>
        <fullName evidence="1">Uncharacterized protein</fullName>
    </submittedName>
</protein>
<sequence length="105" mass="11188">MSHSVEDALQQAGEALRRAVDVLRRRPADEVAAKSLVGEFHELRSLMSTAALLMKSFELTRFAAVSESGRDALEAADASLSAALAYLNQAAGELTAARQSLDSLL</sequence>
<proteinExistence type="predicted"/>
<gene>
    <name evidence="1" type="ORF">FDA38_31175</name>
</gene>
<dbReference type="AlphaFoldDB" id="A0A4U3LMI9"/>
<evidence type="ECO:0000313" key="1">
    <source>
        <dbReference type="EMBL" id="TKK76802.1"/>
    </source>
</evidence>
<name>A0A4U3LMI9_9ACTN</name>
<dbReference type="EMBL" id="SZPZ01000004">
    <property type="protein sequence ID" value="TKK76802.1"/>
    <property type="molecule type" value="Genomic_DNA"/>
</dbReference>
<organism evidence="1 2">
    <name type="scientific">Kribbella jiaozuonensis</name>
    <dbReference type="NCBI Taxonomy" id="2575441"/>
    <lineage>
        <taxon>Bacteria</taxon>
        <taxon>Bacillati</taxon>
        <taxon>Actinomycetota</taxon>
        <taxon>Actinomycetes</taxon>
        <taxon>Propionibacteriales</taxon>
        <taxon>Kribbellaceae</taxon>
        <taxon>Kribbella</taxon>
    </lineage>
</organism>